<dbReference type="EMBL" id="QEEZ01000033">
    <property type="protein sequence ID" value="PWC00780.1"/>
    <property type="molecule type" value="Genomic_DNA"/>
</dbReference>
<dbReference type="RefSeq" id="WP_108430624.1">
    <property type="nucleotide sequence ID" value="NZ_CP026947.1"/>
</dbReference>
<gene>
    <name evidence="2" type="ORF">DF222_10985</name>
</gene>
<dbReference type="PROSITE" id="PS51186">
    <property type="entry name" value="GNAT"/>
    <property type="match status" value="1"/>
</dbReference>
<protein>
    <submittedName>
        <fullName evidence="2">N-acetyltransferase</fullName>
    </submittedName>
</protein>
<dbReference type="InterPro" id="IPR016181">
    <property type="entry name" value="Acyl_CoA_acyltransferase"/>
</dbReference>
<keyword evidence="2" id="KW-0808">Transferase</keyword>
<dbReference type="KEGG" id="cyz:C3B44_00410"/>
<dbReference type="SUPFAM" id="SSF55729">
    <property type="entry name" value="Acyl-CoA N-acyltransferases (Nat)"/>
    <property type="match status" value="1"/>
</dbReference>
<feature type="domain" description="N-acetyltransferase" evidence="1">
    <location>
        <begin position="4"/>
        <end position="137"/>
    </location>
</feature>
<dbReference type="Gene3D" id="3.40.630.30">
    <property type="match status" value="1"/>
</dbReference>
<name>A0A2U1T446_9CORY</name>
<proteinExistence type="predicted"/>
<comment type="caution">
    <text evidence="2">The sequence shown here is derived from an EMBL/GenBank/DDBJ whole genome shotgun (WGS) entry which is preliminary data.</text>
</comment>
<evidence type="ECO:0000313" key="2">
    <source>
        <dbReference type="EMBL" id="PWC00780.1"/>
    </source>
</evidence>
<sequence>MNDVTIRRETDADIPAITELVGCGVVEKLRDDNALAVSLVAVEEFEIVGHIAASPVRIDDGTGGWFSLGPVTVAEGHRGRGIGSRLIEHAIDALKEGGAGGAVLVGDPAYYGRFGFVRTEFLTHPGNVDDYLLRALRLGDSRFPAGDVHAHPALQDL</sequence>
<dbReference type="Proteomes" id="UP000244989">
    <property type="component" value="Unassembled WGS sequence"/>
</dbReference>
<accession>A0A2U1T446</accession>
<evidence type="ECO:0000259" key="1">
    <source>
        <dbReference type="PROSITE" id="PS51186"/>
    </source>
</evidence>
<dbReference type="OrthoDB" id="9797178at2"/>
<dbReference type="GO" id="GO:0016747">
    <property type="term" value="F:acyltransferase activity, transferring groups other than amino-acyl groups"/>
    <property type="evidence" value="ECO:0007669"/>
    <property type="project" value="InterPro"/>
</dbReference>
<dbReference type="CDD" id="cd04301">
    <property type="entry name" value="NAT_SF"/>
    <property type="match status" value="1"/>
</dbReference>
<dbReference type="Pfam" id="PF00583">
    <property type="entry name" value="Acetyltransf_1"/>
    <property type="match status" value="1"/>
</dbReference>
<evidence type="ECO:0000313" key="3">
    <source>
        <dbReference type="Proteomes" id="UP000244989"/>
    </source>
</evidence>
<organism evidence="2 3">
    <name type="scientific">Corynebacterium yudongzhengii</name>
    <dbReference type="NCBI Taxonomy" id="2080740"/>
    <lineage>
        <taxon>Bacteria</taxon>
        <taxon>Bacillati</taxon>
        <taxon>Actinomycetota</taxon>
        <taxon>Actinomycetes</taxon>
        <taxon>Mycobacteriales</taxon>
        <taxon>Corynebacteriaceae</taxon>
        <taxon>Corynebacterium</taxon>
    </lineage>
</organism>
<dbReference type="AlphaFoldDB" id="A0A2U1T446"/>
<keyword evidence="3" id="KW-1185">Reference proteome</keyword>
<dbReference type="InterPro" id="IPR000182">
    <property type="entry name" value="GNAT_dom"/>
</dbReference>
<reference evidence="3" key="1">
    <citation type="submission" date="2018-04" db="EMBL/GenBank/DDBJ databases">
        <authorList>
            <person name="Liu S."/>
            <person name="Wang Z."/>
            <person name="Li J."/>
        </authorList>
    </citation>
    <scope>NUCLEOTIDE SEQUENCE [LARGE SCALE GENOMIC DNA]</scope>
    <source>
        <strain evidence="3">2189</strain>
    </source>
</reference>